<keyword evidence="3" id="KW-0600">Photoreceptor protein</keyword>
<dbReference type="RefSeq" id="WP_105345712.1">
    <property type="nucleotide sequence ID" value="NZ_PUIN01000013.1"/>
</dbReference>
<evidence type="ECO:0000259" key="17">
    <source>
        <dbReference type="PROSITE" id="PS50112"/>
    </source>
</evidence>
<evidence type="ECO:0000256" key="10">
    <source>
        <dbReference type="ARBA" id="ARBA00022741"/>
    </source>
</evidence>
<accession>A0A2S8HDZ8</accession>
<dbReference type="Pfam" id="PF00989">
    <property type="entry name" value="PAS"/>
    <property type="match status" value="1"/>
</dbReference>
<dbReference type="InterPro" id="IPR011102">
    <property type="entry name" value="Sig_transdc_His_kinase_HWE"/>
</dbReference>
<dbReference type="PROSITE" id="PS50112">
    <property type="entry name" value="PAS"/>
    <property type="match status" value="2"/>
</dbReference>
<feature type="domain" description="PAC" evidence="18">
    <location>
        <begin position="109"/>
        <end position="161"/>
    </location>
</feature>
<dbReference type="EC" id="2.7.13.3" evidence="2"/>
<evidence type="ECO:0000313" key="19">
    <source>
        <dbReference type="EMBL" id="PQP00726.1"/>
    </source>
</evidence>
<evidence type="ECO:0000256" key="7">
    <source>
        <dbReference type="ARBA" id="ARBA00022643"/>
    </source>
</evidence>
<organism evidence="19 20">
    <name type="scientific">Pseudomonas frederiksbergensis</name>
    <dbReference type="NCBI Taxonomy" id="104087"/>
    <lineage>
        <taxon>Bacteria</taxon>
        <taxon>Pseudomonadati</taxon>
        <taxon>Pseudomonadota</taxon>
        <taxon>Gammaproteobacteria</taxon>
        <taxon>Pseudomonadales</taxon>
        <taxon>Pseudomonadaceae</taxon>
        <taxon>Pseudomonas</taxon>
    </lineage>
</organism>
<keyword evidence="5" id="KW-0716">Sensory transduction</keyword>
<dbReference type="InterPro" id="IPR035965">
    <property type="entry name" value="PAS-like_dom_sf"/>
</dbReference>
<dbReference type="InterPro" id="IPR000700">
    <property type="entry name" value="PAS-assoc_C"/>
</dbReference>
<dbReference type="InterPro" id="IPR000014">
    <property type="entry name" value="PAS"/>
</dbReference>
<evidence type="ECO:0000256" key="4">
    <source>
        <dbReference type="ARBA" id="ARBA00022553"/>
    </source>
</evidence>
<dbReference type="GO" id="GO:0004673">
    <property type="term" value="F:protein histidine kinase activity"/>
    <property type="evidence" value="ECO:0007669"/>
    <property type="project" value="UniProtKB-EC"/>
</dbReference>
<gene>
    <name evidence="19" type="ORF">C5612_22545</name>
</gene>
<dbReference type="InterPro" id="IPR036890">
    <property type="entry name" value="HATPase_C_sf"/>
</dbReference>
<protein>
    <recommendedName>
        <fullName evidence="2">histidine kinase</fullName>
        <ecNumber evidence="2">2.7.13.3</ecNumber>
    </recommendedName>
</protein>
<keyword evidence="12" id="KW-0067">ATP-binding</keyword>
<evidence type="ECO:0000256" key="5">
    <source>
        <dbReference type="ARBA" id="ARBA00022606"/>
    </source>
</evidence>
<feature type="compositionally biased region" description="Basic and acidic residues" evidence="16">
    <location>
        <begin position="1"/>
        <end position="10"/>
    </location>
</feature>
<dbReference type="GO" id="GO:0005524">
    <property type="term" value="F:ATP binding"/>
    <property type="evidence" value="ECO:0007669"/>
    <property type="project" value="UniProtKB-KW"/>
</dbReference>
<feature type="domain" description="PAS" evidence="17">
    <location>
        <begin position="35"/>
        <end position="70"/>
    </location>
</feature>
<feature type="domain" description="PAC" evidence="18">
    <location>
        <begin position="231"/>
        <end position="283"/>
    </location>
</feature>
<evidence type="ECO:0000256" key="14">
    <source>
        <dbReference type="ARBA" id="ARBA00023026"/>
    </source>
</evidence>
<evidence type="ECO:0000256" key="16">
    <source>
        <dbReference type="SAM" id="MobiDB-lite"/>
    </source>
</evidence>
<evidence type="ECO:0000256" key="9">
    <source>
        <dbReference type="ARBA" id="ARBA00022737"/>
    </source>
</evidence>
<evidence type="ECO:0000256" key="12">
    <source>
        <dbReference type="ARBA" id="ARBA00022840"/>
    </source>
</evidence>
<dbReference type="PANTHER" id="PTHR41523">
    <property type="entry name" value="TWO-COMPONENT SYSTEM SENSOR PROTEIN"/>
    <property type="match status" value="1"/>
</dbReference>
<dbReference type="InterPro" id="IPR001610">
    <property type="entry name" value="PAC"/>
</dbReference>
<comment type="caution">
    <text evidence="19">The sequence shown here is derived from an EMBL/GenBank/DDBJ whole genome shotgun (WGS) entry which is preliminary data.</text>
</comment>
<dbReference type="SUPFAM" id="SSF55785">
    <property type="entry name" value="PYP-like sensor domain (PAS domain)"/>
    <property type="match status" value="2"/>
</dbReference>
<dbReference type="Proteomes" id="UP000239687">
    <property type="component" value="Unassembled WGS sequence"/>
</dbReference>
<dbReference type="Pfam" id="PF08448">
    <property type="entry name" value="PAS_4"/>
    <property type="match status" value="1"/>
</dbReference>
<keyword evidence="7" id="KW-0288">FMN</keyword>
<name>A0A2S8HDZ8_9PSED</name>
<keyword evidence="11 19" id="KW-0418">Kinase</keyword>
<keyword evidence="15" id="KW-0675">Receptor</keyword>
<keyword evidence="8" id="KW-0808">Transferase</keyword>
<keyword evidence="10" id="KW-0547">Nucleotide-binding</keyword>
<dbReference type="PANTHER" id="PTHR41523:SF8">
    <property type="entry name" value="ETHYLENE RESPONSE SENSOR PROTEIN"/>
    <property type="match status" value="1"/>
</dbReference>
<dbReference type="Gene3D" id="3.30.450.20">
    <property type="entry name" value="PAS domain"/>
    <property type="match status" value="2"/>
</dbReference>
<evidence type="ECO:0000256" key="6">
    <source>
        <dbReference type="ARBA" id="ARBA00022630"/>
    </source>
</evidence>
<evidence type="ECO:0000256" key="3">
    <source>
        <dbReference type="ARBA" id="ARBA00022543"/>
    </source>
</evidence>
<reference evidence="19 20" key="1">
    <citation type="submission" date="2018-02" db="EMBL/GenBank/DDBJ databases">
        <title>Draft genome sequencing of Pseudomonas frederiksbergensis 11-D3.</title>
        <authorList>
            <person name="Zheng B.-X."/>
        </authorList>
    </citation>
    <scope>NUCLEOTIDE SEQUENCE [LARGE SCALE GENOMIC DNA]</scope>
    <source>
        <strain evidence="19 20">11-D3</strain>
    </source>
</reference>
<evidence type="ECO:0000256" key="1">
    <source>
        <dbReference type="ARBA" id="ARBA00000085"/>
    </source>
</evidence>
<dbReference type="InterPro" id="IPR013767">
    <property type="entry name" value="PAS_fold"/>
</dbReference>
<keyword evidence="9" id="KW-0677">Repeat</keyword>
<proteinExistence type="predicted"/>
<feature type="domain" description="PAS" evidence="17">
    <location>
        <begin position="165"/>
        <end position="203"/>
    </location>
</feature>
<keyword evidence="4" id="KW-0597">Phosphoprotein</keyword>
<sequence>MSRRSIHEGDPANGTIDISSEDREPTSPSPHNLGLSDVLEALPEAIYTTDANGLITFYNSAAAALWGVSPALGESTFCGSWKLYWPDGTPLPHDECPMAMALKEQRPVRGLEAIAERPDGTRVRFLACPTPIFDATGGLTGAVNMLIDLTEQTLADSAALRHDALVESSADAIIAKDLNGTITNWNAGAQRLFGYTAEEAVGQPIAMLIPLDLQDEEPDILARIRRGERIEHYETVRRRKDGSLVEISLAVSPIRSREGRVIGAAKIARDITERRQAEEQKSLLIREMDHRVKNLFTLANSVVSLSARSATTSSELASAVCARLNALARAHTLTIPHGLSSEQPTTLHALIQTIIAPYAGGDDNSQSRAVVTGPDITIEGTSVTSFALLLHEFATNAAKYGALSVPEGLLDISCSESEELFTLVWRERNGPFIDSEPDSTGFGTLLAKATVHGQLHGEIHRDWKREGLTLTVAFPTRYLHGQ</sequence>
<evidence type="ECO:0000313" key="20">
    <source>
        <dbReference type="Proteomes" id="UP000239687"/>
    </source>
</evidence>
<dbReference type="AlphaFoldDB" id="A0A2S8HDZ8"/>
<evidence type="ECO:0000256" key="8">
    <source>
        <dbReference type="ARBA" id="ARBA00022679"/>
    </source>
</evidence>
<dbReference type="Pfam" id="PF07536">
    <property type="entry name" value="HWE_HK"/>
    <property type="match status" value="1"/>
</dbReference>
<comment type="catalytic activity">
    <reaction evidence="1">
        <text>ATP + protein L-histidine = ADP + protein N-phospho-L-histidine.</text>
        <dbReference type="EC" id="2.7.13.3"/>
    </reaction>
</comment>
<keyword evidence="13" id="KW-0157">Chromophore</keyword>
<evidence type="ECO:0000256" key="15">
    <source>
        <dbReference type="ARBA" id="ARBA00023170"/>
    </source>
</evidence>
<dbReference type="SMART" id="SM00086">
    <property type="entry name" value="PAC"/>
    <property type="match status" value="2"/>
</dbReference>
<keyword evidence="14" id="KW-0843">Virulence</keyword>
<dbReference type="EMBL" id="PUIN01000013">
    <property type="protein sequence ID" value="PQP00726.1"/>
    <property type="molecule type" value="Genomic_DNA"/>
</dbReference>
<dbReference type="NCBIfam" id="TIGR00229">
    <property type="entry name" value="sensory_box"/>
    <property type="match status" value="2"/>
</dbReference>
<evidence type="ECO:0000259" key="18">
    <source>
        <dbReference type="PROSITE" id="PS50113"/>
    </source>
</evidence>
<dbReference type="InterPro" id="IPR013656">
    <property type="entry name" value="PAS_4"/>
</dbReference>
<dbReference type="PROSITE" id="PS50113">
    <property type="entry name" value="PAC"/>
    <property type="match status" value="2"/>
</dbReference>
<dbReference type="SMART" id="SM00911">
    <property type="entry name" value="HWE_HK"/>
    <property type="match status" value="1"/>
</dbReference>
<dbReference type="SMART" id="SM00091">
    <property type="entry name" value="PAS"/>
    <property type="match status" value="2"/>
</dbReference>
<evidence type="ECO:0000256" key="2">
    <source>
        <dbReference type="ARBA" id="ARBA00012438"/>
    </source>
</evidence>
<dbReference type="GO" id="GO:0009881">
    <property type="term" value="F:photoreceptor activity"/>
    <property type="evidence" value="ECO:0007669"/>
    <property type="project" value="UniProtKB-KW"/>
</dbReference>
<dbReference type="GO" id="GO:0006355">
    <property type="term" value="P:regulation of DNA-templated transcription"/>
    <property type="evidence" value="ECO:0007669"/>
    <property type="project" value="InterPro"/>
</dbReference>
<dbReference type="CDD" id="cd00130">
    <property type="entry name" value="PAS"/>
    <property type="match status" value="2"/>
</dbReference>
<evidence type="ECO:0000256" key="11">
    <source>
        <dbReference type="ARBA" id="ARBA00022777"/>
    </source>
</evidence>
<evidence type="ECO:0000256" key="13">
    <source>
        <dbReference type="ARBA" id="ARBA00022991"/>
    </source>
</evidence>
<dbReference type="Gene3D" id="3.30.565.10">
    <property type="entry name" value="Histidine kinase-like ATPase, C-terminal domain"/>
    <property type="match status" value="1"/>
</dbReference>
<feature type="region of interest" description="Disordered" evidence="16">
    <location>
        <begin position="1"/>
        <end position="35"/>
    </location>
</feature>
<keyword evidence="6" id="KW-0285">Flavoprotein</keyword>